<dbReference type="RefSeq" id="WP_155325791.1">
    <property type="nucleotide sequence ID" value="NZ_AP021876.1"/>
</dbReference>
<dbReference type="InterPro" id="IPR022472">
    <property type="entry name" value="VPLPA-CTERM"/>
</dbReference>
<feature type="chain" id="PRO_5024294371" description="PEP-CTERM protein-sorting domain-containing protein" evidence="2">
    <location>
        <begin position="25"/>
        <end position="198"/>
    </location>
</feature>
<evidence type="ECO:0000256" key="2">
    <source>
        <dbReference type="SAM" id="SignalP"/>
    </source>
</evidence>
<keyword evidence="1" id="KW-1133">Transmembrane helix</keyword>
<dbReference type="NCBIfam" id="TIGR02595">
    <property type="entry name" value="PEP_CTERM"/>
    <property type="match status" value="1"/>
</dbReference>
<dbReference type="Proteomes" id="UP000425960">
    <property type="component" value="Chromosome"/>
</dbReference>
<sequence>MKKATLISVFVITMVAFGTSSAMAWTIDLYNIDEYTLGLQFLVDEDAGETFSTSTYQLNVIPDDGYVSSTHDILVNSTYNIFVIESPETLSDAATDEKIGDWAGYTMGTTAGYTISEDLQIGTVTFDYEVTAGEDITWGYSHLDFGGNFNTILMTGEELFAAGNLSYNGVSAAVPVPAAVWLLGSGLLGLVGLRRRNN</sequence>
<evidence type="ECO:0000313" key="4">
    <source>
        <dbReference type="Proteomes" id="UP000425960"/>
    </source>
</evidence>
<accession>A0A5K8A251</accession>
<organism evidence="3 4">
    <name type="scientific">Desulfosarcina ovata subsp. sediminis</name>
    <dbReference type="NCBI Taxonomy" id="885957"/>
    <lineage>
        <taxon>Bacteria</taxon>
        <taxon>Pseudomonadati</taxon>
        <taxon>Thermodesulfobacteriota</taxon>
        <taxon>Desulfobacteria</taxon>
        <taxon>Desulfobacterales</taxon>
        <taxon>Desulfosarcinaceae</taxon>
        <taxon>Desulfosarcina</taxon>
    </lineage>
</organism>
<keyword evidence="1" id="KW-0472">Membrane</keyword>
<feature type="transmembrane region" description="Helical" evidence="1">
    <location>
        <begin position="174"/>
        <end position="193"/>
    </location>
</feature>
<dbReference type="EMBL" id="AP021876">
    <property type="protein sequence ID" value="BBO86521.1"/>
    <property type="molecule type" value="Genomic_DNA"/>
</dbReference>
<proteinExistence type="predicted"/>
<gene>
    <name evidence="3" type="ORF">DSCO28_70870</name>
</gene>
<dbReference type="KEGG" id="dov:DSCO28_70870"/>
<reference evidence="3 4" key="1">
    <citation type="submission" date="2019-11" db="EMBL/GenBank/DDBJ databases">
        <title>Comparative genomics of hydrocarbon-degrading Desulfosarcina strains.</title>
        <authorList>
            <person name="Watanabe M."/>
            <person name="Kojima H."/>
            <person name="Fukui M."/>
        </authorList>
    </citation>
    <scope>NUCLEOTIDE SEQUENCE [LARGE SCALE GENOMIC DNA]</scope>
    <source>
        <strain evidence="3 4">28bB2T</strain>
    </source>
</reference>
<dbReference type="InterPro" id="IPR013424">
    <property type="entry name" value="Ice-binding_C"/>
</dbReference>
<keyword evidence="1" id="KW-0812">Transmembrane</keyword>
<name>A0A5K8A251_9BACT</name>
<evidence type="ECO:0000256" key="1">
    <source>
        <dbReference type="SAM" id="Phobius"/>
    </source>
</evidence>
<protein>
    <recommendedName>
        <fullName evidence="5">PEP-CTERM protein-sorting domain-containing protein</fullName>
    </recommendedName>
</protein>
<feature type="signal peptide" evidence="2">
    <location>
        <begin position="1"/>
        <end position="24"/>
    </location>
</feature>
<dbReference type="NCBIfam" id="TIGR03370">
    <property type="entry name" value="VPLPA-CTERM"/>
    <property type="match status" value="1"/>
</dbReference>
<evidence type="ECO:0008006" key="5">
    <source>
        <dbReference type="Google" id="ProtNLM"/>
    </source>
</evidence>
<keyword evidence="2" id="KW-0732">Signal</keyword>
<dbReference type="AlphaFoldDB" id="A0A5K8A251"/>
<evidence type="ECO:0000313" key="3">
    <source>
        <dbReference type="EMBL" id="BBO86521.1"/>
    </source>
</evidence>